<accession>W5NAJ7</accession>
<dbReference type="InterPro" id="IPR011009">
    <property type="entry name" value="Kinase-like_dom_sf"/>
</dbReference>
<sequence>MYRVYLSLAVGARLSWSELRCSTLWRCQRPGYRRPPPAAVPHSLLTWPTAGRPSWTRWVLLDACPSRHSGGLVTGSRGVGTAAPASPAPTDFKVCAVMPFGCLAIRDGRTYNSLSEITDKYEIGQILRAKEFCELCLAKERQTDKVFICKKFLKKDGKKVRKAAKNEIMILKM</sequence>
<dbReference type="Bgee" id="ENSLOCG00000014340">
    <property type="expression patterns" value="Expressed in camera-type eye and 2 other cell types or tissues"/>
</dbReference>
<dbReference type="Proteomes" id="UP000018468">
    <property type="component" value="Linkage group LG1"/>
</dbReference>
<dbReference type="EMBL" id="AHAT01006749">
    <property type="status" value="NOT_ANNOTATED_CDS"/>
    <property type="molecule type" value="Genomic_DNA"/>
</dbReference>
<dbReference type="InParanoid" id="W5NAJ7"/>
<keyword evidence="2" id="KW-1185">Reference proteome</keyword>
<dbReference type="eggNOG" id="KOG0032">
    <property type="taxonomic scope" value="Eukaryota"/>
</dbReference>
<organism evidence="1 2">
    <name type="scientific">Lepisosteus oculatus</name>
    <name type="common">Spotted gar</name>
    <dbReference type="NCBI Taxonomy" id="7918"/>
    <lineage>
        <taxon>Eukaryota</taxon>
        <taxon>Metazoa</taxon>
        <taxon>Chordata</taxon>
        <taxon>Craniata</taxon>
        <taxon>Vertebrata</taxon>
        <taxon>Euteleostomi</taxon>
        <taxon>Actinopterygii</taxon>
        <taxon>Neopterygii</taxon>
        <taxon>Holostei</taxon>
        <taxon>Semionotiformes</taxon>
        <taxon>Lepisosteidae</taxon>
        <taxon>Lepisosteus</taxon>
    </lineage>
</organism>
<dbReference type="HOGENOM" id="CLU_1547044_0_0_1"/>
<reference evidence="1" key="3">
    <citation type="submission" date="2025-09" db="UniProtKB">
        <authorList>
            <consortium name="Ensembl"/>
        </authorList>
    </citation>
    <scope>IDENTIFICATION</scope>
</reference>
<proteinExistence type="predicted"/>
<dbReference type="Ensembl" id="ENSLOCT00000017688.1">
    <property type="protein sequence ID" value="ENSLOCP00000017656.1"/>
    <property type="gene ID" value="ENSLOCG00000014340.1"/>
</dbReference>
<evidence type="ECO:0000313" key="2">
    <source>
        <dbReference type="Proteomes" id="UP000018468"/>
    </source>
</evidence>
<reference evidence="1" key="2">
    <citation type="submission" date="2025-08" db="UniProtKB">
        <authorList>
            <consortium name="Ensembl"/>
        </authorList>
    </citation>
    <scope>IDENTIFICATION</scope>
</reference>
<dbReference type="GeneTree" id="ENSGT00940000165541"/>
<name>W5NAJ7_LEPOC</name>
<dbReference type="SUPFAM" id="SSF56112">
    <property type="entry name" value="Protein kinase-like (PK-like)"/>
    <property type="match status" value="1"/>
</dbReference>
<dbReference type="EMBL" id="AHAT01006750">
    <property type="status" value="NOT_ANNOTATED_CDS"/>
    <property type="molecule type" value="Genomic_DNA"/>
</dbReference>
<evidence type="ECO:0000313" key="1">
    <source>
        <dbReference type="Ensembl" id="ENSLOCP00000017656.1"/>
    </source>
</evidence>
<dbReference type="EMBL" id="AHAT01006751">
    <property type="status" value="NOT_ANNOTATED_CDS"/>
    <property type="molecule type" value="Genomic_DNA"/>
</dbReference>
<dbReference type="Gene3D" id="3.30.200.20">
    <property type="entry name" value="Phosphorylase Kinase, domain 1"/>
    <property type="match status" value="1"/>
</dbReference>
<dbReference type="AlphaFoldDB" id="W5NAJ7"/>
<protein>
    <submittedName>
        <fullName evidence="1">Uncharacterized protein</fullName>
    </submittedName>
</protein>
<dbReference type="STRING" id="7918.ENSLOCP00000017656"/>
<reference evidence="2" key="1">
    <citation type="submission" date="2011-12" db="EMBL/GenBank/DDBJ databases">
        <title>The Draft Genome of Lepisosteus oculatus.</title>
        <authorList>
            <consortium name="The Broad Institute Genome Assembly &amp; Analysis Group"/>
            <consortium name="Computational R&amp;D Group"/>
            <consortium name="and Sequencing Platform"/>
            <person name="Di Palma F."/>
            <person name="Alfoldi J."/>
            <person name="Johnson J."/>
            <person name="Berlin A."/>
            <person name="Gnerre S."/>
            <person name="Jaffe D."/>
            <person name="MacCallum I."/>
            <person name="Young S."/>
            <person name="Walker B.J."/>
            <person name="Lander E.S."/>
            <person name="Lindblad-Toh K."/>
        </authorList>
    </citation>
    <scope>NUCLEOTIDE SEQUENCE [LARGE SCALE GENOMIC DNA]</scope>
</reference>